<name>A0A8I3A834_9AGAM</name>
<protein>
    <submittedName>
        <fullName evidence="1">Uncharacterized protein</fullName>
    </submittedName>
</protein>
<sequence>MKVQRAMIGQDIFPSVALAKSVLDQHCRIIAAEEPRILVHADNCQDPVACETDWHGVLWNGMGCYLLDGWNPQPYDEAVRRFKTEMQFGRVGKGCKEKMFELLEEGSAFKCADHFIDELCDYLVNELHF</sequence>
<evidence type="ECO:0000313" key="1">
    <source>
        <dbReference type="EMBL" id="KAG6373521.1"/>
    </source>
</evidence>
<dbReference type="OrthoDB" id="2617920at2759"/>
<dbReference type="Proteomes" id="UP000683000">
    <property type="component" value="Unassembled WGS sequence"/>
</dbReference>
<comment type="caution">
    <text evidence="1">The sequence shown here is derived from an EMBL/GenBank/DDBJ whole genome shotgun (WGS) entry which is preliminary data.</text>
</comment>
<evidence type="ECO:0000313" key="2">
    <source>
        <dbReference type="Proteomes" id="UP000683000"/>
    </source>
</evidence>
<gene>
    <name evidence="1" type="ORF">JVT61DRAFT_6162</name>
</gene>
<reference evidence="1" key="1">
    <citation type="submission" date="2021-03" db="EMBL/GenBank/DDBJ databases">
        <title>Evolutionary innovations through gain and loss of genes in the ectomycorrhizal Boletales.</title>
        <authorList>
            <person name="Wu G."/>
            <person name="Miyauchi S."/>
            <person name="Morin E."/>
            <person name="Yang Z.-L."/>
            <person name="Xu J."/>
            <person name="Martin F.M."/>
        </authorList>
    </citation>
    <scope>NUCLEOTIDE SEQUENCE</scope>
    <source>
        <strain evidence="1">BR01</strain>
    </source>
</reference>
<organism evidence="1 2">
    <name type="scientific">Boletus reticuloceps</name>
    <dbReference type="NCBI Taxonomy" id="495285"/>
    <lineage>
        <taxon>Eukaryota</taxon>
        <taxon>Fungi</taxon>
        <taxon>Dikarya</taxon>
        <taxon>Basidiomycota</taxon>
        <taxon>Agaricomycotina</taxon>
        <taxon>Agaricomycetes</taxon>
        <taxon>Agaricomycetidae</taxon>
        <taxon>Boletales</taxon>
        <taxon>Boletineae</taxon>
        <taxon>Boletaceae</taxon>
        <taxon>Boletoideae</taxon>
        <taxon>Boletus</taxon>
    </lineage>
</organism>
<dbReference type="EMBL" id="JAGFBS010000021">
    <property type="protein sequence ID" value="KAG6373521.1"/>
    <property type="molecule type" value="Genomic_DNA"/>
</dbReference>
<dbReference type="AlphaFoldDB" id="A0A8I3A834"/>
<accession>A0A8I3A834</accession>
<proteinExistence type="predicted"/>
<keyword evidence="2" id="KW-1185">Reference proteome</keyword>